<organism evidence="2 3">
    <name type="scientific">Desulfuromonas acetoxidans (strain DSM 684 / 11070)</name>
    <dbReference type="NCBI Taxonomy" id="281689"/>
    <lineage>
        <taxon>Bacteria</taxon>
        <taxon>Pseudomonadati</taxon>
        <taxon>Thermodesulfobacteriota</taxon>
        <taxon>Desulfuromonadia</taxon>
        <taxon>Desulfuromonadales</taxon>
        <taxon>Desulfuromonadaceae</taxon>
        <taxon>Desulfuromonas</taxon>
    </lineage>
</organism>
<reference evidence="2" key="2">
    <citation type="submission" date="2006-05" db="EMBL/GenBank/DDBJ databases">
        <title>Sequencing of the draft genome and assembly of Desulfuromonas acetoxidans DSM 684.</title>
        <authorList>
            <consortium name="US DOE Joint Genome Institute (JGI-PGF)"/>
            <person name="Copeland A."/>
            <person name="Lucas S."/>
            <person name="Lapidus A."/>
            <person name="Barry K."/>
            <person name="Detter J.C."/>
            <person name="Glavina del Rio T."/>
            <person name="Hammon N."/>
            <person name="Israni S."/>
            <person name="Dalin E."/>
            <person name="Tice H."/>
            <person name="Bruce D."/>
            <person name="Pitluck S."/>
            <person name="Richardson P."/>
        </authorList>
    </citation>
    <scope>NUCLEOTIDE SEQUENCE [LARGE SCALE GENOMIC DNA]</scope>
    <source>
        <strain evidence="2">DSM 684</strain>
    </source>
</reference>
<sequence>MSRLWFNRFMFITTLILVSSLILSCTPATRIPLPLLTYTQPQQNPNLLVILRGIGGSAEDFERLGAIAAVRQRNLPFDVVVPDAHFGYYKKQTLVDRLYEDVIQPARQQGYQHIWLAGFSMGGLGSLIYVREHPEDIDGILLITPFLGWDGIIHEIKDAGGVSVWQPGTFDPADDWQRMVWSWIKEYQHALPLGPPSPPIYLGYGQDDSIADEGPPLLATVLPPCNSFHIPGGHDYEVMLTIFRRHLDTLRDQFPVDTP</sequence>
<evidence type="ECO:0000313" key="3">
    <source>
        <dbReference type="Proteomes" id="UP000005695"/>
    </source>
</evidence>
<dbReference type="SUPFAM" id="SSF53474">
    <property type="entry name" value="alpha/beta-Hydrolases"/>
    <property type="match status" value="1"/>
</dbReference>
<name>Q1JYA4_DESA6</name>
<dbReference type="PROSITE" id="PS51257">
    <property type="entry name" value="PROKAR_LIPOPROTEIN"/>
    <property type="match status" value="1"/>
</dbReference>
<accession>Q1JYA4</accession>
<gene>
    <name evidence="2" type="ORF">Dace_1271</name>
</gene>
<evidence type="ECO:0000313" key="2">
    <source>
        <dbReference type="EMBL" id="EAT15302.1"/>
    </source>
</evidence>
<reference evidence="2" key="1">
    <citation type="submission" date="2006-05" db="EMBL/GenBank/DDBJ databases">
        <title>Annotation of the draft genome assembly of Desulfuromonas acetoxidans DSM 684.</title>
        <authorList>
            <consortium name="US DOE Joint Genome Institute (JGI-ORNL)"/>
            <person name="Larimer F."/>
            <person name="Land M."/>
            <person name="Hauser L."/>
        </authorList>
    </citation>
    <scope>NUCLEOTIDE SEQUENCE [LARGE SCALE GENOMIC DNA]</scope>
    <source>
        <strain evidence="2">DSM 684</strain>
    </source>
</reference>
<dbReference type="Pfam" id="PF00561">
    <property type="entry name" value="Abhydrolase_1"/>
    <property type="match status" value="1"/>
</dbReference>
<dbReference type="Gene3D" id="3.40.50.1820">
    <property type="entry name" value="alpha/beta hydrolase"/>
    <property type="match status" value="1"/>
</dbReference>
<comment type="caution">
    <text evidence="2">The sequence shown here is derived from an EMBL/GenBank/DDBJ whole genome shotgun (WGS) entry which is preliminary data.</text>
</comment>
<keyword evidence="3" id="KW-1185">Reference proteome</keyword>
<dbReference type="OrthoDB" id="5431193at2"/>
<dbReference type="RefSeq" id="WP_006001270.1">
    <property type="nucleotide sequence ID" value="NZ_AAEW02000012.1"/>
</dbReference>
<evidence type="ECO:0000259" key="1">
    <source>
        <dbReference type="Pfam" id="PF00561"/>
    </source>
</evidence>
<feature type="domain" description="AB hydrolase-1" evidence="1">
    <location>
        <begin position="47"/>
        <end position="147"/>
    </location>
</feature>
<protein>
    <recommendedName>
        <fullName evidence="1">AB hydrolase-1 domain-containing protein</fullName>
    </recommendedName>
</protein>
<dbReference type="InterPro" id="IPR029058">
    <property type="entry name" value="AB_hydrolase_fold"/>
</dbReference>
<dbReference type="InterPro" id="IPR000073">
    <property type="entry name" value="AB_hydrolase_1"/>
</dbReference>
<dbReference type="EMBL" id="AAEW02000012">
    <property type="protein sequence ID" value="EAT15302.1"/>
    <property type="molecule type" value="Genomic_DNA"/>
</dbReference>
<dbReference type="AlphaFoldDB" id="Q1JYA4"/>
<dbReference type="Proteomes" id="UP000005695">
    <property type="component" value="Unassembled WGS sequence"/>
</dbReference>
<proteinExistence type="predicted"/>